<dbReference type="GO" id="GO:0005975">
    <property type="term" value="P:carbohydrate metabolic process"/>
    <property type="evidence" value="ECO:0007669"/>
    <property type="project" value="UniProtKB-ARBA"/>
</dbReference>
<evidence type="ECO:0000313" key="3">
    <source>
        <dbReference type="EMBL" id="GLL03127.1"/>
    </source>
</evidence>
<dbReference type="RefSeq" id="WP_223104392.1">
    <property type="nucleotide sequence ID" value="NZ_BAAAXA010000001.1"/>
</dbReference>
<organism evidence="3 4">
    <name type="scientific">Dactylosporangium matsuzakiense</name>
    <dbReference type="NCBI Taxonomy" id="53360"/>
    <lineage>
        <taxon>Bacteria</taxon>
        <taxon>Bacillati</taxon>
        <taxon>Actinomycetota</taxon>
        <taxon>Actinomycetes</taxon>
        <taxon>Micromonosporales</taxon>
        <taxon>Micromonosporaceae</taxon>
        <taxon>Dactylosporangium</taxon>
    </lineage>
</organism>
<dbReference type="Gene3D" id="2.60.40.10">
    <property type="entry name" value="Immunoglobulins"/>
    <property type="match status" value="1"/>
</dbReference>
<reference evidence="3" key="1">
    <citation type="journal article" date="2014" name="Int. J. Syst. Evol. Microbiol.">
        <title>Complete genome sequence of Corynebacterium casei LMG S-19264T (=DSM 44701T), isolated from a smear-ripened cheese.</title>
        <authorList>
            <consortium name="US DOE Joint Genome Institute (JGI-PGF)"/>
            <person name="Walter F."/>
            <person name="Albersmeier A."/>
            <person name="Kalinowski J."/>
            <person name="Ruckert C."/>
        </authorList>
    </citation>
    <scope>NUCLEOTIDE SEQUENCE</scope>
    <source>
        <strain evidence="3">VKM Ac-1321</strain>
    </source>
</reference>
<evidence type="ECO:0000256" key="1">
    <source>
        <dbReference type="SAM" id="Phobius"/>
    </source>
</evidence>
<proteinExistence type="predicted"/>
<reference evidence="3" key="2">
    <citation type="submission" date="2023-01" db="EMBL/GenBank/DDBJ databases">
        <authorList>
            <person name="Sun Q."/>
            <person name="Evtushenko L."/>
        </authorList>
    </citation>
    <scope>NUCLEOTIDE SEQUENCE</scope>
    <source>
        <strain evidence="3">VKM Ac-1321</strain>
    </source>
</reference>
<evidence type="ECO:0000256" key="2">
    <source>
        <dbReference type="SAM" id="SignalP"/>
    </source>
</evidence>
<protein>
    <submittedName>
        <fullName evidence="3">Uncharacterized protein</fullName>
    </submittedName>
</protein>
<feature type="transmembrane region" description="Helical" evidence="1">
    <location>
        <begin position="152"/>
        <end position="173"/>
    </location>
</feature>
<keyword evidence="1" id="KW-1133">Transmembrane helix</keyword>
<evidence type="ECO:0000313" key="4">
    <source>
        <dbReference type="Proteomes" id="UP001143480"/>
    </source>
</evidence>
<name>A0A9W6KLD9_9ACTN</name>
<keyword evidence="1" id="KW-0472">Membrane</keyword>
<sequence length="185" mass="18298">MKKALTCVAAGVLGTLTALAPVAAAQAEYPPSTNDVVVDTGTVESGGAVTMSGRADPGSTVTVTVSYGGAASSNSRARGFAAHAAAAHTYTTTADSAGNWSISIPLTQTGTAVLTASGTFGTITRTVSVAASSNTSTSDNNLAVTGIADGNLPLMALTGSGAVMLGGILVYGATRWRRRTRNAES</sequence>
<dbReference type="Proteomes" id="UP001143480">
    <property type="component" value="Unassembled WGS sequence"/>
</dbReference>
<feature type="signal peptide" evidence="2">
    <location>
        <begin position="1"/>
        <end position="20"/>
    </location>
</feature>
<dbReference type="EMBL" id="BSFP01000030">
    <property type="protein sequence ID" value="GLL03127.1"/>
    <property type="molecule type" value="Genomic_DNA"/>
</dbReference>
<keyword evidence="1" id="KW-0812">Transmembrane</keyword>
<dbReference type="InterPro" id="IPR013783">
    <property type="entry name" value="Ig-like_fold"/>
</dbReference>
<keyword evidence="2" id="KW-0732">Signal</keyword>
<keyword evidence="4" id="KW-1185">Reference proteome</keyword>
<gene>
    <name evidence="3" type="ORF">GCM10017581_048700</name>
</gene>
<accession>A0A9W6KLD9</accession>
<comment type="caution">
    <text evidence="3">The sequence shown here is derived from an EMBL/GenBank/DDBJ whole genome shotgun (WGS) entry which is preliminary data.</text>
</comment>
<feature type="chain" id="PRO_5040717895" evidence="2">
    <location>
        <begin position="21"/>
        <end position="185"/>
    </location>
</feature>
<dbReference type="AlphaFoldDB" id="A0A9W6KLD9"/>